<gene>
    <name evidence="1" type="ORF">UFOPK4043_00525</name>
</gene>
<proteinExistence type="predicted"/>
<organism evidence="1">
    <name type="scientific">freshwater metagenome</name>
    <dbReference type="NCBI Taxonomy" id="449393"/>
    <lineage>
        <taxon>unclassified sequences</taxon>
        <taxon>metagenomes</taxon>
        <taxon>ecological metagenomes</taxon>
    </lineage>
</organism>
<dbReference type="AlphaFoldDB" id="A0A6J7PHP9"/>
<evidence type="ECO:0000313" key="1">
    <source>
        <dbReference type="EMBL" id="CAB5001444.1"/>
    </source>
</evidence>
<reference evidence="1" key="1">
    <citation type="submission" date="2020-05" db="EMBL/GenBank/DDBJ databases">
        <authorList>
            <person name="Chiriac C."/>
            <person name="Salcher M."/>
            <person name="Ghai R."/>
            <person name="Kavagutti S V."/>
        </authorList>
    </citation>
    <scope>NUCLEOTIDE SEQUENCE</scope>
</reference>
<protein>
    <submittedName>
        <fullName evidence="1">Unannotated protein</fullName>
    </submittedName>
</protein>
<dbReference type="EMBL" id="CAFBPA010000058">
    <property type="protein sequence ID" value="CAB5001444.1"/>
    <property type="molecule type" value="Genomic_DNA"/>
</dbReference>
<sequence>MDCRPSLVALLIFDLFKHGGINDPEKRPGFFINKFEPTAYLKTGCAQ</sequence>
<name>A0A6J7PHP9_9ZZZZ</name>
<accession>A0A6J7PHP9</accession>